<gene>
    <name evidence="2" type="ORF">mc_600</name>
</gene>
<sequence length="265" mass="30823">MNSTQTVTCEPTNEKEVFEETPEEVTETETKKDDSPYSPQAGATRLALLPKNVHEEFRRVSYGQAFRVFLERLENDSKSDVFEHYHSLWLKIVNNLCVSFSKKNFYSREPDVQFSEEFRRCINQTDVLDVIQTFIDFAQQDGNTDNFREASFYRRLYKSFVRLYHQCNGTWGFSEQKTTRRPFTGSRYNSKSSARNNSYSGNQGRMNRPRTRFSTRDSRTDDSTTGGNILESRTDVVTQRQRKPSGSRPAKRAYVLKSGQRSLAN</sequence>
<protein>
    <submittedName>
        <fullName evidence="2">Uncharacterized protein</fullName>
    </submittedName>
</protein>
<evidence type="ECO:0000313" key="3">
    <source>
        <dbReference type="Proteomes" id="UP000289600"/>
    </source>
</evidence>
<name>A0A2P1EM58_9VIRU</name>
<evidence type="ECO:0000256" key="1">
    <source>
        <dbReference type="SAM" id="MobiDB-lite"/>
    </source>
</evidence>
<reference evidence="3" key="1">
    <citation type="submission" date="2018-01" db="EMBL/GenBank/DDBJ databases">
        <title>Testimony of 'menage a trois' revealed by the proteome of Megavirus virophage.</title>
        <authorList>
            <person name="Jeudy S."/>
            <person name="Bertaux L."/>
            <person name="Alempic J.-M."/>
            <person name="Lartigue A."/>
            <person name="Legendre M."/>
            <person name="Philippe N."/>
            <person name="Beucher L."/>
            <person name="Biondi E."/>
            <person name="Juul S."/>
            <person name="Turner D."/>
            <person name="Coute Y."/>
            <person name="Claverie J.-M."/>
            <person name="Abergel C."/>
        </authorList>
    </citation>
    <scope>NUCLEOTIDE SEQUENCE [LARGE SCALE GENOMIC DNA]</scope>
</reference>
<feature type="region of interest" description="Disordered" evidence="1">
    <location>
        <begin position="1"/>
        <end position="41"/>
    </location>
</feature>
<feature type="compositionally biased region" description="Polar residues" evidence="1">
    <location>
        <begin position="1"/>
        <end position="11"/>
    </location>
</feature>
<dbReference type="EMBL" id="MG807320">
    <property type="protein sequence ID" value="AVL94986.1"/>
    <property type="molecule type" value="Genomic_DNA"/>
</dbReference>
<organism evidence="2 3">
    <name type="scientific">Moumouvirus australiensis</name>
    <dbReference type="NCBI Taxonomy" id="2109587"/>
    <lineage>
        <taxon>Viruses</taxon>
        <taxon>Varidnaviria</taxon>
        <taxon>Bamfordvirae</taxon>
        <taxon>Nucleocytoviricota</taxon>
        <taxon>Megaviricetes</taxon>
        <taxon>Imitervirales</taxon>
        <taxon>Mimiviridae</taxon>
        <taxon>Megamimivirinae</taxon>
        <taxon>Moumouvirus</taxon>
        <taxon>Moumouvirus australiense</taxon>
    </lineage>
</organism>
<keyword evidence="3" id="KW-1185">Reference proteome</keyword>
<accession>A0A2P1EM58</accession>
<proteinExistence type="predicted"/>
<feature type="compositionally biased region" description="Polar residues" evidence="1">
    <location>
        <begin position="186"/>
        <end position="205"/>
    </location>
</feature>
<feature type="region of interest" description="Disordered" evidence="1">
    <location>
        <begin position="180"/>
        <end position="265"/>
    </location>
</feature>
<dbReference type="Proteomes" id="UP000289600">
    <property type="component" value="Segment"/>
</dbReference>
<feature type="compositionally biased region" description="Basic residues" evidence="1">
    <location>
        <begin position="240"/>
        <end position="251"/>
    </location>
</feature>
<evidence type="ECO:0000313" key="2">
    <source>
        <dbReference type="EMBL" id="AVL94986.1"/>
    </source>
</evidence>